<protein>
    <recommendedName>
        <fullName evidence="2">Nucleoid-associated protein L0P79_00195</fullName>
    </recommendedName>
</protein>
<dbReference type="PANTHER" id="PTHR33449">
    <property type="entry name" value="NUCLEOID-ASSOCIATED PROTEIN YBAB"/>
    <property type="match status" value="1"/>
</dbReference>
<evidence type="ECO:0000256" key="1">
    <source>
        <dbReference type="ARBA" id="ARBA00023125"/>
    </source>
</evidence>
<reference evidence="4 6" key="1">
    <citation type="submission" date="2022-01" db="EMBL/GenBank/DDBJ databases">
        <title>Collection of gut derived symbiotic bacterial strains cultured from healthy donors.</title>
        <authorList>
            <person name="Lin H."/>
            <person name="Kohout C."/>
            <person name="Waligurski E."/>
            <person name="Pamer E.G."/>
        </authorList>
    </citation>
    <scope>NUCLEOTIDE SEQUENCE [LARGE SCALE GENOMIC DNA]</scope>
    <source>
        <strain evidence="4 6">DFI.3.7</strain>
    </source>
</reference>
<dbReference type="InterPro" id="IPR004401">
    <property type="entry name" value="YbaB/EbfC"/>
</dbReference>
<dbReference type="Proteomes" id="UP001200313">
    <property type="component" value="Unassembled WGS sequence"/>
</dbReference>
<keyword evidence="1 2" id="KW-0238">DNA-binding</keyword>
<organism evidence="5 7">
    <name type="scientific">Intestinimonas massiliensis</name>
    <name type="common">ex Afouda et al. 2020</name>
    <dbReference type="NCBI Taxonomy" id="1673721"/>
    <lineage>
        <taxon>Bacteria</taxon>
        <taxon>Bacillati</taxon>
        <taxon>Bacillota</taxon>
        <taxon>Clostridia</taxon>
        <taxon>Eubacteriales</taxon>
        <taxon>Intestinimonas</taxon>
    </lineage>
</organism>
<keyword evidence="6" id="KW-1185">Reference proteome</keyword>
<dbReference type="HAMAP" id="MF_00274">
    <property type="entry name" value="DNA_YbaB_EbfC"/>
    <property type="match status" value="1"/>
</dbReference>
<dbReference type="AlphaFoldDB" id="A0AAW5JMB3"/>
<comment type="subcellular location">
    <subcellularLocation>
        <location evidence="2">Cytoplasm</location>
        <location evidence="2">Nucleoid</location>
    </subcellularLocation>
</comment>
<name>A0AAW5JMB3_9FIRM</name>
<dbReference type="PANTHER" id="PTHR33449:SF1">
    <property type="entry name" value="NUCLEOID-ASSOCIATED PROTEIN YBAB"/>
    <property type="match status" value="1"/>
</dbReference>
<evidence type="ECO:0000313" key="6">
    <source>
        <dbReference type="Proteomes" id="UP001200313"/>
    </source>
</evidence>
<dbReference type="NCBIfam" id="TIGR00103">
    <property type="entry name" value="DNA_YbaB_EbfC"/>
    <property type="match status" value="1"/>
</dbReference>
<dbReference type="EMBL" id="JAKNJB010000001">
    <property type="protein sequence ID" value="MCG4525496.1"/>
    <property type="molecule type" value="Genomic_DNA"/>
</dbReference>
<reference evidence="5" key="2">
    <citation type="submission" date="2022-06" db="EMBL/GenBank/DDBJ databases">
        <title>Isolation of gut microbiota from human fecal samples.</title>
        <authorList>
            <person name="Pamer E.G."/>
            <person name="Barat B."/>
            <person name="Waligurski E."/>
            <person name="Medina S."/>
            <person name="Paddock L."/>
            <person name="Mostad J."/>
        </authorList>
    </citation>
    <scope>NUCLEOTIDE SEQUENCE</scope>
    <source>
        <strain evidence="5">DFI.9.91</strain>
    </source>
</reference>
<keyword evidence="2" id="KW-0963">Cytoplasm</keyword>
<dbReference type="SUPFAM" id="SSF82607">
    <property type="entry name" value="YbaB-like"/>
    <property type="match status" value="1"/>
</dbReference>
<comment type="similarity">
    <text evidence="2">Belongs to the YbaB/EbfC family.</text>
</comment>
<dbReference type="EMBL" id="JANFYS010000004">
    <property type="protein sequence ID" value="MCQ4769510.1"/>
    <property type="molecule type" value="Genomic_DNA"/>
</dbReference>
<evidence type="ECO:0000256" key="2">
    <source>
        <dbReference type="HAMAP-Rule" id="MF_00274"/>
    </source>
</evidence>
<dbReference type="RefSeq" id="WP_050618093.1">
    <property type="nucleotide sequence ID" value="NZ_JAKNJB010000001.1"/>
</dbReference>
<feature type="coiled-coil region" evidence="3">
    <location>
        <begin position="18"/>
        <end position="47"/>
    </location>
</feature>
<dbReference type="GO" id="GO:0003677">
    <property type="term" value="F:DNA binding"/>
    <property type="evidence" value="ECO:0007669"/>
    <property type="project" value="UniProtKB-UniRule"/>
</dbReference>
<dbReference type="InterPro" id="IPR036894">
    <property type="entry name" value="YbaB-like_sf"/>
</dbReference>
<dbReference type="GO" id="GO:0043590">
    <property type="term" value="C:bacterial nucleoid"/>
    <property type="evidence" value="ECO:0007669"/>
    <property type="project" value="UniProtKB-UniRule"/>
</dbReference>
<dbReference type="Pfam" id="PF02575">
    <property type="entry name" value="YbaB_DNA_bd"/>
    <property type="match status" value="1"/>
</dbReference>
<dbReference type="GO" id="GO:0005829">
    <property type="term" value="C:cytosol"/>
    <property type="evidence" value="ECO:0007669"/>
    <property type="project" value="TreeGrafter"/>
</dbReference>
<keyword evidence="3" id="KW-0175">Coiled coil</keyword>
<accession>A0AAW5JMB3</accession>
<comment type="function">
    <text evidence="2">Binds to DNA and alters its conformation. May be involved in regulation of gene expression, nucleoid organization and DNA protection.</text>
</comment>
<comment type="subunit">
    <text evidence="2">Homodimer.</text>
</comment>
<dbReference type="Proteomes" id="UP001204562">
    <property type="component" value="Unassembled WGS sequence"/>
</dbReference>
<proteinExistence type="inferred from homology"/>
<comment type="caution">
    <text evidence="5">The sequence shown here is derived from an EMBL/GenBank/DDBJ whole genome shotgun (WGS) entry which is preliminary data.</text>
</comment>
<evidence type="ECO:0000313" key="5">
    <source>
        <dbReference type="EMBL" id="MCQ4769510.1"/>
    </source>
</evidence>
<evidence type="ECO:0000313" key="4">
    <source>
        <dbReference type="EMBL" id="MCG4525496.1"/>
    </source>
</evidence>
<evidence type="ECO:0000256" key="3">
    <source>
        <dbReference type="SAM" id="Coils"/>
    </source>
</evidence>
<dbReference type="Gene3D" id="3.30.1310.10">
    <property type="entry name" value="Nucleoid-associated protein YbaB-like domain"/>
    <property type="match status" value="1"/>
</dbReference>
<evidence type="ECO:0000313" key="7">
    <source>
        <dbReference type="Proteomes" id="UP001204562"/>
    </source>
</evidence>
<gene>
    <name evidence="4" type="ORF">L0P79_00195</name>
    <name evidence="5" type="ORF">NE579_03385</name>
</gene>
<sequence>MAKGFGGRGGMGMGGGINMNMIKQAQKMQENMQKMQAELEAKEYTAQAGGGVVSATVNGKRELLSITIDPEAVDPDDVEMLQDMIVAAVNEAIRACSTDAASSMEKLTGGLGLPF</sequence>
<dbReference type="PIRSF" id="PIRSF004555">
    <property type="entry name" value="UCP004555"/>
    <property type="match status" value="1"/>
</dbReference>